<dbReference type="AlphaFoldDB" id="A0A6A6GCC6"/>
<feature type="compositionally biased region" description="Basic and acidic residues" evidence="1">
    <location>
        <begin position="117"/>
        <end position="126"/>
    </location>
</feature>
<feature type="compositionally biased region" description="Pro residues" evidence="1">
    <location>
        <begin position="211"/>
        <end position="223"/>
    </location>
</feature>
<dbReference type="PANTHER" id="PTHR13288:SF8">
    <property type="entry name" value="SPLICING FACTOR 45"/>
    <property type="match status" value="1"/>
</dbReference>
<protein>
    <recommendedName>
        <fullName evidence="2">G-patch domain-containing protein</fullName>
    </recommendedName>
</protein>
<dbReference type="GO" id="GO:0045292">
    <property type="term" value="P:mRNA cis splicing, via spliceosome"/>
    <property type="evidence" value="ECO:0007669"/>
    <property type="project" value="InterPro"/>
</dbReference>
<keyword evidence="4" id="KW-1185">Reference proteome</keyword>
<evidence type="ECO:0000313" key="4">
    <source>
        <dbReference type="Proteomes" id="UP000799538"/>
    </source>
</evidence>
<feature type="domain" description="G-patch" evidence="2">
    <location>
        <begin position="399"/>
        <end position="450"/>
    </location>
</feature>
<evidence type="ECO:0000313" key="3">
    <source>
        <dbReference type="EMBL" id="KAF2223352.1"/>
    </source>
</evidence>
<dbReference type="InterPro" id="IPR012677">
    <property type="entry name" value="Nucleotide-bd_a/b_plait_sf"/>
</dbReference>
<dbReference type="PANTHER" id="PTHR13288">
    <property type="entry name" value="SPLICING FACTOR 45 SPF45"/>
    <property type="match status" value="1"/>
</dbReference>
<dbReference type="InterPro" id="IPR035979">
    <property type="entry name" value="RBD_domain_sf"/>
</dbReference>
<feature type="compositionally biased region" description="Gly residues" evidence="1">
    <location>
        <begin position="443"/>
        <end position="452"/>
    </location>
</feature>
<dbReference type="PROSITE" id="PS50174">
    <property type="entry name" value="G_PATCH"/>
    <property type="match status" value="1"/>
</dbReference>
<accession>A0A6A6GCC6</accession>
<feature type="compositionally biased region" description="Pro residues" evidence="1">
    <location>
        <begin position="306"/>
        <end position="345"/>
    </location>
</feature>
<dbReference type="InterPro" id="IPR000467">
    <property type="entry name" value="G_patch_dom"/>
</dbReference>
<organism evidence="3 4">
    <name type="scientific">Elsinoe ampelina</name>
    <dbReference type="NCBI Taxonomy" id="302913"/>
    <lineage>
        <taxon>Eukaryota</taxon>
        <taxon>Fungi</taxon>
        <taxon>Dikarya</taxon>
        <taxon>Ascomycota</taxon>
        <taxon>Pezizomycotina</taxon>
        <taxon>Dothideomycetes</taxon>
        <taxon>Dothideomycetidae</taxon>
        <taxon>Myriangiales</taxon>
        <taxon>Elsinoaceae</taxon>
        <taxon>Elsinoe</taxon>
    </lineage>
</organism>
<feature type="compositionally biased region" description="Basic residues" evidence="1">
    <location>
        <begin position="180"/>
        <end position="189"/>
    </location>
</feature>
<gene>
    <name evidence="3" type="ORF">BDZ85DRAFT_261421</name>
</gene>
<name>A0A6A6GCC6_9PEZI</name>
<dbReference type="EMBL" id="ML992506">
    <property type="protein sequence ID" value="KAF2223352.1"/>
    <property type="molecule type" value="Genomic_DNA"/>
</dbReference>
<dbReference type="SUPFAM" id="SSF54928">
    <property type="entry name" value="RNA-binding domain, RBD"/>
    <property type="match status" value="1"/>
</dbReference>
<reference evidence="4" key="1">
    <citation type="journal article" date="2020" name="Stud. Mycol.">
        <title>101 Dothideomycetes genomes: A test case for predicting lifestyles and emergence of pathogens.</title>
        <authorList>
            <person name="Haridas S."/>
            <person name="Albert R."/>
            <person name="Binder M."/>
            <person name="Bloem J."/>
            <person name="LaButti K."/>
            <person name="Salamov A."/>
            <person name="Andreopoulos B."/>
            <person name="Baker S."/>
            <person name="Barry K."/>
            <person name="Bills G."/>
            <person name="Bluhm B."/>
            <person name="Cannon C."/>
            <person name="Castanera R."/>
            <person name="Culley D."/>
            <person name="Daum C."/>
            <person name="Ezra D."/>
            <person name="Gonzalez J."/>
            <person name="Henrissat B."/>
            <person name="Kuo A."/>
            <person name="Liang C."/>
            <person name="Lipzen A."/>
            <person name="Lutzoni F."/>
            <person name="Magnuson J."/>
            <person name="Mondo S."/>
            <person name="Nolan M."/>
            <person name="Ohm R."/>
            <person name="Pangilinan J."/>
            <person name="Park H.-J."/>
            <person name="Ramirez L."/>
            <person name="Alfaro M."/>
            <person name="Sun H."/>
            <person name="Tritt A."/>
            <person name="Yoshinaga Y."/>
            <person name="Zwiers L.-H."/>
            <person name="Turgeon B."/>
            <person name="Goodwin S."/>
            <person name="Spatafora J."/>
            <person name="Crous P."/>
            <person name="Grigoriev I."/>
        </authorList>
    </citation>
    <scope>NUCLEOTIDE SEQUENCE [LARGE SCALE GENOMIC DNA]</scope>
    <source>
        <strain evidence="4">CECT 20119</strain>
    </source>
</reference>
<feature type="compositionally biased region" description="Basic and acidic residues" evidence="1">
    <location>
        <begin position="24"/>
        <end position="43"/>
    </location>
</feature>
<dbReference type="Pfam" id="PF01585">
    <property type="entry name" value="G-patch"/>
    <property type="match status" value="1"/>
</dbReference>
<dbReference type="GO" id="GO:0071011">
    <property type="term" value="C:precatalytic spliceosome"/>
    <property type="evidence" value="ECO:0007669"/>
    <property type="project" value="TreeGrafter"/>
</dbReference>
<dbReference type="InterPro" id="IPR040052">
    <property type="entry name" value="RBM17"/>
</dbReference>
<evidence type="ECO:0000259" key="2">
    <source>
        <dbReference type="PROSITE" id="PS50174"/>
    </source>
</evidence>
<feature type="compositionally biased region" description="Polar residues" evidence="1">
    <location>
        <begin position="65"/>
        <end position="92"/>
    </location>
</feature>
<feature type="compositionally biased region" description="Basic residues" evidence="1">
    <location>
        <begin position="127"/>
        <end position="139"/>
    </location>
</feature>
<feature type="region of interest" description="Disordered" evidence="1">
    <location>
        <begin position="19"/>
        <end position="152"/>
    </location>
</feature>
<dbReference type="Proteomes" id="UP000799538">
    <property type="component" value="Unassembled WGS sequence"/>
</dbReference>
<dbReference type="SMART" id="SM00443">
    <property type="entry name" value="G_patch"/>
    <property type="match status" value="1"/>
</dbReference>
<dbReference type="OrthoDB" id="5411533at2759"/>
<evidence type="ECO:0000256" key="1">
    <source>
        <dbReference type="SAM" id="MobiDB-lite"/>
    </source>
</evidence>
<feature type="region of interest" description="Disordered" evidence="1">
    <location>
        <begin position="175"/>
        <end position="476"/>
    </location>
</feature>
<feature type="compositionally biased region" description="Pro residues" evidence="1">
    <location>
        <begin position="370"/>
        <end position="383"/>
    </location>
</feature>
<dbReference type="Gene3D" id="3.30.70.330">
    <property type="match status" value="1"/>
</dbReference>
<feature type="compositionally biased region" description="Low complexity" evidence="1">
    <location>
        <begin position="346"/>
        <end position="369"/>
    </location>
</feature>
<proteinExistence type="predicted"/>
<feature type="compositionally biased region" description="Low complexity" evidence="1">
    <location>
        <begin position="291"/>
        <end position="305"/>
    </location>
</feature>
<sequence length="581" mass="63444">MPSLYANLLDPKIKNAATISGEPVKYEFKKQEEPQEEKKKQDAALRFQPVKRPAVTQKSKPRPSAASTFSSAKSPDNVDSTKNTTPQPTSEGGQKVTLDQFITKDDDDEGDPFAAEYNRRMEEARRANRRGGRKKKKNQRAGDSRWVDWDAIYDPAKPTRLDLYKGSDEQSQAIHDWKMRLHAHHLKDKPRHDPSSDEEDEYSRRPKQAFAPPPAMFAPPPSYDTPQAKDTESPRPPSPPREIEEPYVPPAPAADVPNDASGEDAYTRRLRLSGMAPAPASQSPPAPPPSHSTVSQPTPAPVSSQQPPPPPPPIDQTFQPPIPSMPLPQTAPEPGTDPSPPPRQPPSTTSTTLSSAPVMYSAPPQLSNPTQPPPPTSNAPSPPGADLEDDEPRSSRPGQRGFAKRLLQKYGWQEGQGLGASGDGITTILRHQPEKRKKRPDAEGGGFIGPSGGMARIVGGKRQKTSTSSEGQDAGDGGEWSVVAVFRGMLKGVDVQREMAEGTLMQDIGERMGEYGVVERLFLERSGEDEGRGTRVFVKFTSALSAYRVVQASNGKDFLGNGRVVESGFFDAERFDEGRYD</sequence>
<dbReference type="GO" id="GO:0003676">
    <property type="term" value="F:nucleic acid binding"/>
    <property type="evidence" value="ECO:0007669"/>
    <property type="project" value="InterPro"/>
</dbReference>